<name>B0CQM1_LACBS</name>
<dbReference type="EMBL" id="DS547091">
    <property type="protein sequence ID" value="EDR15670.1"/>
    <property type="molecule type" value="Genomic_DNA"/>
</dbReference>
<dbReference type="GeneID" id="6068914"/>
<protein>
    <submittedName>
        <fullName evidence="2">Predicted protein</fullName>
    </submittedName>
</protein>
<dbReference type="InParanoid" id="B0CQM1"/>
<keyword evidence="1" id="KW-0732">Signal</keyword>
<reference evidence="2 3" key="1">
    <citation type="journal article" date="2008" name="Nature">
        <title>The genome of Laccaria bicolor provides insights into mycorrhizal symbiosis.</title>
        <authorList>
            <person name="Martin F."/>
            <person name="Aerts A."/>
            <person name="Ahren D."/>
            <person name="Brun A."/>
            <person name="Danchin E.G.J."/>
            <person name="Duchaussoy F."/>
            <person name="Gibon J."/>
            <person name="Kohler A."/>
            <person name="Lindquist E."/>
            <person name="Pereda V."/>
            <person name="Salamov A."/>
            <person name="Shapiro H.J."/>
            <person name="Wuyts J."/>
            <person name="Blaudez D."/>
            <person name="Buee M."/>
            <person name="Brokstein P."/>
            <person name="Canbaeck B."/>
            <person name="Cohen D."/>
            <person name="Courty P.E."/>
            <person name="Coutinho P.M."/>
            <person name="Delaruelle C."/>
            <person name="Detter J.C."/>
            <person name="Deveau A."/>
            <person name="DiFazio S."/>
            <person name="Duplessis S."/>
            <person name="Fraissinet-Tachet L."/>
            <person name="Lucic E."/>
            <person name="Frey-Klett P."/>
            <person name="Fourrey C."/>
            <person name="Feussner I."/>
            <person name="Gay G."/>
            <person name="Grimwood J."/>
            <person name="Hoegger P.J."/>
            <person name="Jain P."/>
            <person name="Kilaru S."/>
            <person name="Labbe J."/>
            <person name="Lin Y.C."/>
            <person name="Legue V."/>
            <person name="Le Tacon F."/>
            <person name="Marmeisse R."/>
            <person name="Melayah D."/>
            <person name="Montanini B."/>
            <person name="Muratet M."/>
            <person name="Nehls U."/>
            <person name="Niculita-Hirzel H."/>
            <person name="Oudot-Le Secq M.P."/>
            <person name="Peter M."/>
            <person name="Quesneville H."/>
            <person name="Rajashekar B."/>
            <person name="Reich M."/>
            <person name="Rouhier N."/>
            <person name="Schmutz J."/>
            <person name="Yin T."/>
            <person name="Chalot M."/>
            <person name="Henrissat B."/>
            <person name="Kuees U."/>
            <person name="Lucas S."/>
            <person name="Van de Peer Y."/>
            <person name="Podila G.K."/>
            <person name="Polle A."/>
            <person name="Pukkila P.J."/>
            <person name="Richardson P.M."/>
            <person name="Rouze P."/>
            <person name="Sanders I.R."/>
            <person name="Stajich J.E."/>
            <person name="Tunlid A."/>
            <person name="Tuskan G."/>
            <person name="Grigoriev I.V."/>
        </authorList>
    </citation>
    <scope>NUCLEOTIDE SEQUENCE [LARGE SCALE GENOMIC DNA]</scope>
    <source>
        <strain evidence="3">S238N-H82 / ATCC MYA-4686</strain>
    </source>
</reference>
<evidence type="ECO:0000313" key="3">
    <source>
        <dbReference type="Proteomes" id="UP000001194"/>
    </source>
</evidence>
<proteinExistence type="predicted"/>
<evidence type="ECO:0000256" key="1">
    <source>
        <dbReference type="SAM" id="SignalP"/>
    </source>
</evidence>
<sequence length="120" mass="13096">MHGVISLFVAAISRWCASDLTLLIYLLHRNQERTFGGGFMGDLPRSGCCSSGAQGLGQRPTPSPIPITLFRRDTSVSWSVTVIIFSDIGMVATPKNSVTLDMESWVQIQRTSTVDLPIVL</sequence>
<dbReference type="AlphaFoldDB" id="B0CQM1"/>
<keyword evidence="3" id="KW-1185">Reference proteome</keyword>
<dbReference type="RefSeq" id="XP_001873878.1">
    <property type="nucleotide sequence ID" value="XM_001873843.1"/>
</dbReference>
<dbReference type="Proteomes" id="UP000001194">
    <property type="component" value="Unassembled WGS sequence"/>
</dbReference>
<gene>
    <name evidence="2" type="ORF">LACBIDRAFT_320618</name>
</gene>
<dbReference type="KEGG" id="lbc:LACBIDRAFT_320618"/>
<dbReference type="OrthoDB" id="10464994at2759"/>
<feature type="chain" id="PRO_5002746934" evidence="1">
    <location>
        <begin position="19"/>
        <end position="120"/>
    </location>
</feature>
<organism evidence="3">
    <name type="scientific">Laccaria bicolor (strain S238N-H82 / ATCC MYA-4686)</name>
    <name type="common">Bicoloured deceiver</name>
    <name type="synonym">Laccaria laccata var. bicolor</name>
    <dbReference type="NCBI Taxonomy" id="486041"/>
    <lineage>
        <taxon>Eukaryota</taxon>
        <taxon>Fungi</taxon>
        <taxon>Dikarya</taxon>
        <taxon>Basidiomycota</taxon>
        <taxon>Agaricomycotina</taxon>
        <taxon>Agaricomycetes</taxon>
        <taxon>Agaricomycetidae</taxon>
        <taxon>Agaricales</taxon>
        <taxon>Agaricineae</taxon>
        <taxon>Hydnangiaceae</taxon>
        <taxon>Laccaria</taxon>
    </lineage>
</organism>
<feature type="signal peptide" evidence="1">
    <location>
        <begin position="1"/>
        <end position="18"/>
    </location>
</feature>
<evidence type="ECO:0000313" key="2">
    <source>
        <dbReference type="EMBL" id="EDR15670.1"/>
    </source>
</evidence>
<dbReference type="HOGENOM" id="CLU_2050052_0_0_1"/>
<accession>B0CQM1</accession>